<feature type="chain" id="PRO_5021930781" evidence="1">
    <location>
        <begin position="23"/>
        <end position="335"/>
    </location>
</feature>
<evidence type="ECO:0000256" key="1">
    <source>
        <dbReference type="SAM" id="SignalP"/>
    </source>
</evidence>
<dbReference type="OrthoDB" id="209808at2"/>
<evidence type="ECO:0000259" key="2">
    <source>
        <dbReference type="PROSITE" id="PS51352"/>
    </source>
</evidence>
<reference evidence="3 4" key="1">
    <citation type="submission" date="2019-03" db="EMBL/GenBank/DDBJ databases">
        <title>Deep-cultivation of Planctomycetes and their phenomic and genomic characterization uncovers novel biology.</title>
        <authorList>
            <person name="Wiegand S."/>
            <person name="Jogler M."/>
            <person name="Boedeker C."/>
            <person name="Pinto D."/>
            <person name="Vollmers J."/>
            <person name="Rivas-Marin E."/>
            <person name="Kohn T."/>
            <person name="Peeters S.H."/>
            <person name="Heuer A."/>
            <person name="Rast P."/>
            <person name="Oberbeckmann S."/>
            <person name="Bunk B."/>
            <person name="Jeske O."/>
            <person name="Meyerdierks A."/>
            <person name="Storesund J.E."/>
            <person name="Kallscheuer N."/>
            <person name="Luecker S."/>
            <person name="Lage O.M."/>
            <person name="Pohl T."/>
            <person name="Merkel B.J."/>
            <person name="Hornburger P."/>
            <person name="Mueller R.-W."/>
            <person name="Bruemmer F."/>
            <person name="Labrenz M."/>
            <person name="Spormann A.M."/>
            <person name="Op den Camp H."/>
            <person name="Overmann J."/>
            <person name="Amann R."/>
            <person name="Jetten M.S.M."/>
            <person name="Mascher T."/>
            <person name="Medema M.H."/>
            <person name="Devos D.P."/>
            <person name="Kaster A.-K."/>
            <person name="Ovreas L."/>
            <person name="Rohde M."/>
            <person name="Galperin M.Y."/>
            <person name="Jogler C."/>
        </authorList>
    </citation>
    <scope>NUCLEOTIDE SEQUENCE [LARGE SCALE GENOMIC DNA]</scope>
    <source>
        <strain evidence="3 4">Enr17</strain>
    </source>
</reference>
<dbReference type="Gene3D" id="3.40.30.10">
    <property type="entry name" value="Glutaredoxin"/>
    <property type="match status" value="1"/>
</dbReference>
<keyword evidence="4" id="KW-1185">Reference proteome</keyword>
<dbReference type="KEGG" id="gfm:Enr17x_52640"/>
<dbReference type="InterPro" id="IPR013766">
    <property type="entry name" value="Thioredoxin_domain"/>
</dbReference>
<keyword evidence="1" id="KW-0732">Signal</keyword>
<evidence type="ECO:0000313" key="3">
    <source>
        <dbReference type="EMBL" id="QDV53192.1"/>
    </source>
</evidence>
<feature type="signal peptide" evidence="1">
    <location>
        <begin position="1"/>
        <end position="22"/>
    </location>
</feature>
<feature type="domain" description="Thioredoxin" evidence="2">
    <location>
        <begin position="20"/>
        <end position="165"/>
    </location>
</feature>
<accession>A0A518IJC1</accession>
<dbReference type="PROSITE" id="PS51352">
    <property type="entry name" value="THIOREDOXIN_2"/>
    <property type="match status" value="1"/>
</dbReference>
<sequence precursor="true">MQKFLITGIVFFYLIASNAASGADPLPVFPRNPSLWINSPPVSTEMFKGKAIMLYFFEEGCPRCLAKWPELMNFSKKLNGEPILFIAVNSGTPRNQLLSYVRTSRINLPILIDEDRSFETACGVPEISLDNIWQLRIITADGKLTTGNVSQLEEVARKALESASWNLDPKEIPASLKNTWVNVEFGNYSAAAKMILKNQTSGKIEVKNAAQKMLEYVNNQLNEELKSANSDLEMEYKWNAFKKYSNILQRFKGYEIPEEVGQNLRTLNADEKIQVELAAQKRFSLAERAFSSRSISSRKKAMIILKKLVLEHPETEAGKKAEAAIEKIEGSSVLK</sequence>
<dbReference type="Proteomes" id="UP000318313">
    <property type="component" value="Chromosome"/>
</dbReference>
<evidence type="ECO:0000313" key="4">
    <source>
        <dbReference type="Proteomes" id="UP000318313"/>
    </source>
</evidence>
<dbReference type="RefSeq" id="WP_145312543.1">
    <property type="nucleotide sequence ID" value="NZ_CP037452.1"/>
</dbReference>
<dbReference type="InterPro" id="IPR036249">
    <property type="entry name" value="Thioredoxin-like_sf"/>
</dbReference>
<dbReference type="Pfam" id="PF08534">
    <property type="entry name" value="Redoxin"/>
    <property type="match status" value="1"/>
</dbReference>
<name>A0A518IJC1_9PLAN</name>
<protein>
    <submittedName>
        <fullName evidence="3">Redoxin</fullName>
    </submittedName>
</protein>
<dbReference type="InterPro" id="IPR013740">
    <property type="entry name" value="Redoxin"/>
</dbReference>
<dbReference type="EMBL" id="CP037452">
    <property type="protein sequence ID" value="QDV53192.1"/>
    <property type="molecule type" value="Genomic_DNA"/>
</dbReference>
<proteinExistence type="predicted"/>
<dbReference type="AlphaFoldDB" id="A0A518IJC1"/>
<dbReference type="SUPFAM" id="SSF52833">
    <property type="entry name" value="Thioredoxin-like"/>
    <property type="match status" value="1"/>
</dbReference>
<gene>
    <name evidence="3" type="ORF">Enr17x_52640</name>
</gene>
<organism evidence="3 4">
    <name type="scientific">Gimesia fumaroli</name>
    <dbReference type="NCBI Taxonomy" id="2527976"/>
    <lineage>
        <taxon>Bacteria</taxon>
        <taxon>Pseudomonadati</taxon>
        <taxon>Planctomycetota</taxon>
        <taxon>Planctomycetia</taxon>
        <taxon>Planctomycetales</taxon>
        <taxon>Planctomycetaceae</taxon>
        <taxon>Gimesia</taxon>
    </lineage>
</organism>
<dbReference type="GO" id="GO:0016491">
    <property type="term" value="F:oxidoreductase activity"/>
    <property type="evidence" value="ECO:0007669"/>
    <property type="project" value="InterPro"/>
</dbReference>